<feature type="non-terminal residue" evidence="3">
    <location>
        <position position="402"/>
    </location>
</feature>
<dbReference type="InterPro" id="IPR043472">
    <property type="entry name" value="Macro_dom-like"/>
</dbReference>
<dbReference type="Proteomes" id="UP000799766">
    <property type="component" value="Unassembled WGS sequence"/>
</dbReference>
<name>A0A6A6NNG9_9PEZI</name>
<feature type="compositionally biased region" description="Polar residues" evidence="1">
    <location>
        <begin position="1"/>
        <end position="14"/>
    </location>
</feature>
<accession>A0A6A6NNG9</accession>
<dbReference type="InterPro" id="IPR019261">
    <property type="entry name" value="PARG_cat_microbial"/>
</dbReference>
<dbReference type="Gene3D" id="3.40.220.10">
    <property type="entry name" value="Leucine Aminopeptidase, subunit E, domain 1"/>
    <property type="match status" value="1"/>
</dbReference>
<dbReference type="Pfam" id="PF10021">
    <property type="entry name" value="PARG_cat_microb"/>
    <property type="match status" value="1"/>
</dbReference>
<dbReference type="EMBL" id="MU001699">
    <property type="protein sequence ID" value="KAF2453218.1"/>
    <property type="molecule type" value="Genomic_DNA"/>
</dbReference>
<dbReference type="InterPro" id="IPR012664">
    <property type="entry name" value="CHP02452"/>
</dbReference>
<evidence type="ECO:0000256" key="1">
    <source>
        <dbReference type="SAM" id="MobiDB-lite"/>
    </source>
</evidence>
<sequence length="402" mass="44036">MGRTEPSSGLPPQSTRRDARAKHAKATLNKTIPDLLRAYPRARAGLAAAELITSLPDQQTTNNKTRRGSVSESPQEATEPEARAARFRLRLIVADSITAALDLSPPRRPHQHSSKPPSPNPGLLNMASPLRPGGGFLTGATGQEESLCLRTTLLPSLREPFYRLPERGAVRSPDVLVFRDGAGRDLSKADRRWVDVVSAGMLRFPDVEWRGREGGSKREGEGEMVYANEKDRELVRAKMEVVMGVFRMCRCRKVVLGAWGCGAYGNPVGEVARAWRKVLLGSVGGGRGKGKGKGQATKQQRRGPVWEGIEEVVFAITDQKMAEKFRKAFGEEELEYVQERGAEGDSGAGGGGDEEERPDDGPDDDAEMRAKIAEMGEQMEKATNPDLKARLQNLVDNLKRQM</sequence>
<feature type="region of interest" description="Disordered" evidence="1">
    <location>
        <begin position="102"/>
        <end position="134"/>
    </location>
</feature>
<protein>
    <recommendedName>
        <fullName evidence="2">Microbial-type PARG catalytic domain-containing protein</fullName>
    </recommendedName>
</protein>
<evidence type="ECO:0000313" key="3">
    <source>
        <dbReference type="EMBL" id="KAF2453218.1"/>
    </source>
</evidence>
<dbReference type="OrthoDB" id="9985428at2759"/>
<gene>
    <name evidence="3" type="ORF">BDY21DRAFT_258598</name>
</gene>
<keyword evidence="4" id="KW-1185">Reference proteome</keyword>
<feature type="region of interest" description="Disordered" evidence="1">
    <location>
        <begin position="1"/>
        <end position="27"/>
    </location>
</feature>
<evidence type="ECO:0000313" key="4">
    <source>
        <dbReference type="Proteomes" id="UP000799766"/>
    </source>
</evidence>
<dbReference type="AlphaFoldDB" id="A0A6A6NNG9"/>
<feature type="domain" description="Microbial-type PARG catalytic" evidence="2">
    <location>
        <begin position="63"/>
        <end position="180"/>
    </location>
</feature>
<feature type="compositionally biased region" description="Basic and acidic residues" evidence="1">
    <location>
        <begin position="367"/>
        <end position="380"/>
    </location>
</feature>
<dbReference type="PANTHER" id="PTHR35596">
    <property type="entry name" value="DUF2263 DOMAIN-CONTAINING PROTEIN"/>
    <property type="match status" value="1"/>
</dbReference>
<feature type="compositionally biased region" description="Polar residues" evidence="1">
    <location>
        <begin position="55"/>
        <end position="76"/>
    </location>
</feature>
<dbReference type="NCBIfam" id="TIGR02452">
    <property type="entry name" value="TIGR02452 family protein"/>
    <property type="match status" value="1"/>
</dbReference>
<evidence type="ECO:0000259" key="2">
    <source>
        <dbReference type="Pfam" id="PF10021"/>
    </source>
</evidence>
<reference evidence="3" key="1">
    <citation type="journal article" date="2020" name="Stud. Mycol.">
        <title>101 Dothideomycetes genomes: a test case for predicting lifestyles and emergence of pathogens.</title>
        <authorList>
            <person name="Haridas S."/>
            <person name="Albert R."/>
            <person name="Binder M."/>
            <person name="Bloem J."/>
            <person name="Labutti K."/>
            <person name="Salamov A."/>
            <person name="Andreopoulos B."/>
            <person name="Baker S."/>
            <person name="Barry K."/>
            <person name="Bills G."/>
            <person name="Bluhm B."/>
            <person name="Cannon C."/>
            <person name="Castanera R."/>
            <person name="Culley D."/>
            <person name="Daum C."/>
            <person name="Ezra D."/>
            <person name="Gonzalez J."/>
            <person name="Henrissat B."/>
            <person name="Kuo A."/>
            <person name="Liang C."/>
            <person name="Lipzen A."/>
            <person name="Lutzoni F."/>
            <person name="Magnuson J."/>
            <person name="Mondo S."/>
            <person name="Nolan M."/>
            <person name="Ohm R."/>
            <person name="Pangilinan J."/>
            <person name="Park H.-J."/>
            <person name="Ramirez L."/>
            <person name="Alfaro M."/>
            <person name="Sun H."/>
            <person name="Tritt A."/>
            <person name="Yoshinaga Y."/>
            <person name="Zwiers L.-H."/>
            <person name="Turgeon B."/>
            <person name="Goodwin S."/>
            <person name="Spatafora J."/>
            <person name="Crous P."/>
            <person name="Grigoriev I."/>
        </authorList>
    </citation>
    <scope>NUCLEOTIDE SEQUENCE</scope>
    <source>
        <strain evidence="3">ATCC 16933</strain>
    </source>
</reference>
<feature type="compositionally biased region" description="Acidic residues" evidence="1">
    <location>
        <begin position="352"/>
        <end position="366"/>
    </location>
</feature>
<dbReference type="SUPFAM" id="SSF52949">
    <property type="entry name" value="Macro domain-like"/>
    <property type="match status" value="1"/>
</dbReference>
<feature type="region of interest" description="Disordered" evidence="1">
    <location>
        <begin position="340"/>
        <end position="386"/>
    </location>
</feature>
<organism evidence="3 4">
    <name type="scientific">Lineolata rhizophorae</name>
    <dbReference type="NCBI Taxonomy" id="578093"/>
    <lineage>
        <taxon>Eukaryota</taxon>
        <taxon>Fungi</taxon>
        <taxon>Dikarya</taxon>
        <taxon>Ascomycota</taxon>
        <taxon>Pezizomycotina</taxon>
        <taxon>Dothideomycetes</taxon>
        <taxon>Dothideomycetes incertae sedis</taxon>
        <taxon>Lineolatales</taxon>
        <taxon>Lineolataceae</taxon>
        <taxon>Lineolata</taxon>
    </lineage>
</organism>
<dbReference type="PANTHER" id="PTHR35596:SF1">
    <property type="entry name" value="MICROBIAL-TYPE PARG CATALYTIC DOMAIN-CONTAINING PROTEIN"/>
    <property type="match status" value="1"/>
</dbReference>
<feature type="region of interest" description="Disordered" evidence="1">
    <location>
        <begin position="53"/>
        <end position="82"/>
    </location>
</feature>
<proteinExistence type="predicted"/>